<protein>
    <recommendedName>
        <fullName evidence="2">Polymerase nucleotidyl transferase domain-containing protein</fullName>
    </recommendedName>
</protein>
<proteinExistence type="predicted"/>
<evidence type="ECO:0000313" key="1">
    <source>
        <dbReference type="EMBL" id="HDS10450.1"/>
    </source>
</evidence>
<evidence type="ECO:0008006" key="2">
    <source>
        <dbReference type="Google" id="ProtNLM"/>
    </source>
</evidence>
<organism evidence="1">
    <name type="scientific">Fervidicoccus fontis</name>
    <dbReference type="NCBI Taxonomy" id="683846"/>
    <lineage>
        <taxon>Archaea</taxon>
        <taxon>Thermoproteota</taxon>
        <taxon>Thermoprotei</taxon>
        <taxon>Fervidicoccales</taxon>
        <taxon>Fervidicoccaceae</taxon>
        <taxon>Fervidicoccus</taxon>
    </lineage>
</organism>
<reference evidence="1" key="1">
    <citation type="journal article" date="2020" name="mSystems">
        <title>Genome- and Community-Level Interaction Insights into Carbon Utilization and Element Cycling Functions of Hydrothermarchaeota in Hydrothermal Sediment.</title>
        <authorList>
            <person name="Zhou Z."/>
            <person name="Liu Y."/>
            <person name="Xu W."/>
            <person name="Pan J."/>
            <person name="Luo Z.H."/>
            <person name="Li M."/>
        </authorList>
    </citation>
    <scope>NUCLEOTIDE SEQUENCE [LARGE SCALE GENOMIC DNA]</scope>
    <source>
        <strain evidence="1">SpSt-123</strain>
    </source>
</reference>
<dbReference type="EMBL" id="DSDY01000075">
    <property type="protein sequence ID" value="HDS10450.1"/>
    <property type="molecule type" value="Genomic_DNA"/>
</dbReference>
<comment type="caution">
    <text evidence="1">The sequence shown here is derived from an EMBL/GenBank/DDBJ whole genome shotgun (WGS) entry which is preliminary data.</text>
</comment>
<sequence length="334" mass="37661">MSRAVILDHDYVVDKYLNVYQVVGGSINEWIIPVIHKYRVSREKVFLGGRGFGLARLFEKYTPRVASISKKKIFLSFIKASQPFITPIEIKEYFSPRIAVSRLIRRAGDALEKKAVELISMLIDAGISMSELGVTGSLMMGIHNPSISDIDLVVYDCRLVDEIRQAWILTPFSDGLRRKWAEQQSRRLGIPISIAERLYNPCRRALFKGTQVSVIPVFRRPGWLSVPDLSRATYLGDLEAIVKLDINDCNYMYYPHVFRGEVIASNRKISEKRNATIVSYESLYSFISAETKLAKARGVSYLLDNTVVIVIGGRETTSYIYPLGSSSGSRITSS</sequence>
<gene>
    <name evidence="1" type="ORF">ENO04_02330</name>
</gene>
<accession>A0A7C1ID36</accession>
<dbReference type="AlphaFoldDB" id="A0A7C1ID36"/>
<name>A0A7C1ID36_9CREN</name>